<protein>
    <submittedName>
        <fullName evidence="1">Uncharacterized protein</fullName>
    </submittedName>
</protein>
<dbReference type="Proteomes" id="UP001054889">
    <property type="component" value="Unassembled WGS sequence"/>
</dbReference>
<organism evidence="1 2">
    <name type="scientific">Eleusine coracana subsp. coracana</name>
    <dbReference type="NCBI Taxonomy" id="191504"/>
    <lineage>
        <taxon>Eukaryota</taxon>
        <taxon>Viridiplantae</taxon>
        <taxon>Streptophyta</taxon>
        <taxon>Embryophyta</taxon>
        <taxon>Tracheophyta</taxon>
        <taxon>Spermatophyta</taxon>
        <taxon>Magnoliopsida</taxon>
        <taxon>Liliopsida</taxon>
        <taxon>Poales</taxon>
        <taxon>Poaceae</taxon>
        <taxon>PACMAD clade</taxon>
        <taxon>Chloridoideae</taxon>
        <taxon>Cynodonteae</taxon>
        <taxon>Eleusininae</taxon>
        <taxon>Eleusine</taxon>
    </lineage>
</organism>
<proteinExistence type="predicted"/>
<dbReference type="AlphaFoldDB" id="A0AAV5BYC9"/>
<keyword evidence="2" id="KW-1185">Reference proteome</keyword>
<comment type="caution">
    <text evidence="1">The sequence shown here is derived from an EMBL/GenBank/DDBJ whole genome shotgun (WGS) entry which is preliminary data.</text>
</comment>
<reference evidence="1" key="2">
    <citation type="submission" date="2021-12" db="EMBL/GenBank/DDBJ databases">
        <title>Resequencing data analysis of finger millet.</title>
        <authorList>
            <person name="Hatakeyama M."/>
            <person name="Aluri S."/>
            <person name="Balachadran M.T."/>
            <person name="Sivarajan S.R."/>
            <person name="Poveda L."/>
            <person name="Shimizu-Inatsugi R."/>
            <person name="Schlapbach R."/>
            <person name="Sreeman S.M."/>
            <person name="Shimizu K.K."/>
        </authorList>
    </citation>
    <scope>NUCLEOTIDE SEQUENCE</scope>
</reference>
<gene>
    <name evidence="1" type="primary">ga06886</name>
    <name evidence="1" type="ORF">PR202_ga06886</name>
</gene>
<evidence type="ECO:0000313" key="1">
    <source>
        <dbReference type="EMBL" id="GJM90588.1"/>
    </source>
</evidence>
<evidence type="ECO:0000313" key="2">
    <source>
        <dbReference type="Proteomes" id="UP001054889"/>
    </source>
</evidence>
<accession>A0AAV5BYC9</accession>
<sequence>MAWPVHGGSVGDKIGSGDRDYFDECVSGKQCRHVRGNEILCSSAEGSAPVDLPINSHRPFVVSFSHTYWANERRAVAQFGPPANTSPAAPAARARRGVLWSMEGNDVSSGGKKLREQYDVEGMFRQWQPLVAASQSATATNMNLRRRWRRGSKAIITLNKHGCSNCC</sequence>
<name>A0AAV5BYC9_ELECO</name>
<reference evidence="1" key="1">
    <citation type="journal article" date="2018" name="DNA Res.">
        <title>Multiple hybrid de novo genome assembly of finger millet, an orphan allotetraploid crop.</title>
        <authorList>
            <person name="Hatakeyama M."/>
            <person name="Aluri S."/>
            <person name="Balachadran M.T."/>
            <person name="Sivarajan S.R."/>
            <person name="Patrignani A."/>
            <person name="Gruter S."/>
            <person name="Poveda L."/>
            <person name="Shimizu-Inatsugi R."/>
            <person name="Baeten J."/>
            <person name="Francoijs K.J."/>
            <person name="Nataraja K.N."/>
            <person name="Reddy Y.A.N."/>
            <person name="Phadnis S."/>
            <person name="Ravikumar R.L."/>
            <person name="Schlapbach R."/>
            <person name="Sreeman S.M."/>
            <person name="Shimizu K.K."/>
        </authorList>
    </citation>
    <scope>NUCLEOTIDE SEQUENCE</scope>
</reference>
<dbReference type="EMBL" id="BQKI01000003">
    <property type="protein sequence ID" value="GJM90588.1"/>
    <property type="molecule type" value="Genomic_DNA"/>
</dbReference>